<feature type="compositionally biased region" description="Low complexity" evidence="9">
    <location>
        <begin position="68"/>
        <end position="113"/>
    </location>
</feature>
<comment type="caution">
    <text evidence="12">The sequence shown here is derived from an EMBL/GenBank/DDBJ whole genome shotgun (WGS) entry which is preliminary data.</text>
</comment>
<evidence type="ECO:0000256" key="8">
    <source>
        <dbReference type="ARBA" id="ARBA00023316"/>
    </source>
</evidence>
<dbReference type="STRING" id="1314790.A0A1Y1XSQ3"/>
<comment type="similarity">
    <text evidence="2">Belongs to the SKN1/KRE6 family.</text>
</comment>
<evidence type="ECO:0000256" key="7">
    <source>
        <dbReference type="ARBA" id="ARBA00023180"/>
    </source>
</evidence>
<keyword evidence="13" id="KW-1185">Reference proteome</keyword>
<evidence type="ECO:0000256" key="6">
    <source>
        <dbReference type="ARBA" id="ARBA00023136"/>
    </source>
</evidence>
<sequence>MGLLQNRFVKITAITIVVVGLLCLIIITPIVQHDKHHRHDGKDYKENASIELKNHATKESTASAVFSSASTTSGSASSTVSSSSSASASSSSSTLSSSSSTSSTRTTTSSSASPTPTYAKWIDEDTPQEFRTKSIGGQNFTLVFSDEFNTPGRQFAEGKDPKWTAVDLWYWPTDDLEWYNPEAVTTSDGSMKIRITKEQINGKDYKSGMVQSWNKFCFTGGILEVNVSLPGKGNVFGFWPGIWTMGNLGRAGYGATTDGTWPYTYDTCDSAVGPDQDLPYKLSKLPGQKLNKCVCPGQDHPNPGTGRGAPEIDIFEAAGAYKRSGLGTVSMSDQIAPFNHDMKVNEKFVTLYSPDAHKNSYIGDPLQQCVSAINTVPLDAYEGKAFQTYSFEYVPGPTGYIIWRINDQPIWRLDAAAIGPDPISKVAQRLISAEPMSIIMNLGFSHSWGWLDFSLIEFPSTMWIDYVRVYQLPDKINVSCDPPDYPTAKYIQQHPNAYNNPTPRTWKEAGYEFPAYNVNGVCPGTNKTL</sequence>
<evidence type="ECO:0000313" key="13">
    <source>
        <dbReference type="Proteomes" id="UP000193498"/>
    </source>
</evidence>
<evidence type="ECO:0000256" key="5">
    <source>
        <dbReference type="ARBA" id="ARBA00022989"/>
    </source>
</evidence>
<comment type="subcellular location">
    <subcellularLocation>
        <location evidence="1">Membrane</location>
        <topology evidence="1">Single-pass type II membrane protein</topology>
    </subcellularLocation>
</comment>
<dbReference type="Pfam" id="PF03935">
    <property type="entry name" value="SKN1_KRE6_Sbg1"/>
    <property type="match status" value="1"/>
</dbReference>
<evidence type="ECO:0000259" key="11">
    <source>
        <dbReference type="PROSITE" id="PS51762"/>
    </source>
</evidence>
<evidence type="ECO:0000256" key="2">
    <source>
        <dbReference type="ARBA" id="ARBA00010962"/>
    </source>
</evidence>
<protein>
    <submittedName>
        <fullName evidence="12">Beta-glucan synthesis-associated</fullName>
    </submittedName>
</protein>
<dbReference type="PROSITE" id="PS51762">
    <property type="entry name" value="GH16_2"/>
    <property type="match status" value="1"/>
</dbReference>
<evidence type="ECO:0000256" key="4">
    <source>
        <dbReference type="ARBA" id="ARBA00022968"/>
    </source>
</evidence>
<feature type="transmembrane region" description="Helical" evidence="10">
    <location>
        <begin position="12"/>
        <end position="31"/>
    </location>
</feature>
<keyword evidence="5 10" id="KW-1133">Transmembrane helix</keyword>
<evidence type="ECO:0000256" key="10">
    <source>
        <dbReference type="SAM" id="Phobius"/>
    </source>
</evidence>
<dbReference type="GO" id="GO:0015926">
    <property type="term" value="F:glucosidase activity"/>
    <property type="evidence" value="ECO:0007669"/>
    <property type="project" value="TreeGrafter"/>
</dbReference>
<keyword evidence="4" id="KW-0735">Signal-anchor</keyword>
<keyword evidence="6 10" id="KW-0472">Membrane</keyword>
<dbReference type="PANTHER" id="PTHR31361:SF1">
    <property type="entry name" value="BETA-GLUCAN SYNTHESIS-ASSOCIATED PROTEIN KRE6-RELATED"/>
    <property type="match status" value="1"/>
</dbReference>
<dbReference type="Proteomes" id="UP000193498">
    <property type="component" value="Unassembled WGS sequence"/>
</dbReference>
<dbReference type="GO" id="GO:0006078">
    <property type="term" value="P:(1-&gt;6)-beta-D-glucan biosynthetic process"/>
    <property type="evidence" value="ECO:0007669"/>
    <property type="project" value="TreeGrafter"/>
</dbReference>
<gene>
    <name evidence="12" type="ORF">K493DRAFT_319406</name>
</gene>
<dbReference type="SUPFAM" id="SSF49899">
    <property type="entry name" value="Concanavalin A-like lectins/glucanases"/>
    <property type="match status" value="1"/>
</dbReference>
<proteinExistence type="inferred from homology"/>
<dbReference type="GO" id="GO:0071555">
    <property type="term" value="P:cell wall organization"/>
    <property type="evidence" value="ECO:0007669"/>
    <property type="project" value="UniProtKB-KW"/>
</dbReference>
<dbReference type="InParanoid" id="A0A1Y1XSQ3"/>
<dbReference type="AlphaFoldDB" id="A0A1Y1XSQ3"/>
<keyword evidence="8" id="KW-0961">Cell wall biogenesis/degradation</keyword>
<dbReference type="Gene3D" id="2.60.120.200">
    <property type="match status" value="1"/>
</dbReference>
<dbReference type="PANTHER" id="PTHR31361">
    <property type="entry name" value="BETA-GLUCAN SYNTHESIS-ASSOCIATED PROTEIN KRE6-RELATED"/>
    <property type="match status" value="1"/>
</dbReference>
<keyword evidence="7" id="KW-0325">Glycoprotein</keyword>
<reference evidence="12 13" key="1">
    <citation type="submission" date="2016-07" db="EMBL/GenBank/DDBJ databases">
        <title>Pervasive Adenine N6-methylation of Active Genes in Fungi.</title>
        <authorList>
            <consortium name="DOE Joint Genome Institute"/>
            <person name="Mondo S.J."/>
            <person name="Dannebaum R.O."/>
            <person name="Kuo R.C."/>
            <person name="Labutti K."/>
            <person name="Haridas S."/>
            <person name="Kuo A."/>
            <person name="Salamov A."/>
            <person name="Ahrendt S.R."/>
            <person name="Lipzen A."/>
            <person name="Sullivan W."/>
            <person name="Andreopoulos W.B."/>
            <person name="Clum A."/>
            <person name="Lindquist E."/>
            <person name="Daum C."/>
            <person name="Ramamoorthy G.K."/>
            <person name="Gryganskyi A."/>
            <person name="Culley D."/>
            <person name="Magnuson J.K."/>
            <person name="James T.Y."/>
            <person name="O'Malley M.A."/>
            <person name="Stajich J.E."/>
            <person name="Spatafora J.W."/>
            <person name="Visel A."/>
            <person name="Grigoriev I.V."/>
        </authorList>
    </citation>
    <scope>NUCLEOTIDE SEQUENCE [LARGE SCALE GENOMIC DNA]</scope>
    <source>
        <strain evidence="12 13">CBS 931.73</strain>
    </source>
</reference>
<dbReference type="OrthoDB" id="412647at2759"/>
<evidence type="ECO:0000313" key="12">
    <source>
        <dbReference type="EMBL" id="ORX88526.1"/>
    </source>
</evidence>
<organism evidence="12 13">
    <name type="scientific">Basidiobolus meristosporus CBS 931.73</name>
    <dbReference type="NCBI Taxonomy" id="1314790"/>
    <lineage>
        <taxon>Eukaryota</taxon>
        <taxon>Fungi</taxon>
        <taxon>Fungi incertae sedis</taxon>
        <taxon>Zoopagomycota</taxon>
        <taxon>Entomophthoromycotina</taxon>
        <taxon>Basidiobolomycetes</taxon>
        <taxon>Basidiobolales</taxon>
        <taxon>Basidiobolaceae</taxon>
        <taxon>Basidiobolus</taxon>
    </lineage>
</organism>
<dbReference type="InterPro" id="IPR000757">
    <property type="entry name" value="Beta-glucanase-like"/>
</dbReference>
<evidence type="ECO:0000256" key="9">
    <source>
        <dbReference type="SAM" id="MobiDB-lite"/>
    </source>
</evidence>
<feature type="domain" description="GH16" evidence="11">
    <location>
        <begin position="108"/>
        <end position="475"/>
    </location>
</feature>
<evidence type="ECO:0000256" key="1">
    <source>
        <dbReference type="ARBA" id="ARBA00004606"/>
    </source>
</evidence>
<name>A0A1Y1XSQ3_9FUNG</name>
<dbReference type="InterPro" id="IPR005629">
    <property type="entry name" value="Skn1/Kre6/Sbg1"/>
</dbReference>
<dbReference type="EMBL" id="MCFE01000523">
    <property type="protein sequence ID" value="ORX88526.1"/>
    <property type="molecule type" value="Genomic_DNA"/>
</dbReference>
<evidence type="ECO:0000256" key="3">
    <source>
        <dbReference type="ARBA" id="ARBA00022692"/>
    </source>
</evidence>
<keyword evidence="3 10" id="KW-0812">Transmembrane</keyword>
<dbReference type="InterPro" id="IPR013320">
    <property type="entry name" value="ConA-like_dom_sf"/>
</dbReference>
<dbReference type="FunCoup" id="A0A1Y1XSQ3">
    <property type="interactions" value="154"/>
</dbReference>
<dbReference type="GO" id="GO:0005886">
    <property type="term" value="C:plasma membrane"/>
    <property type="evidence" value="ECO:0007669"/>
    <property type="project" value="TreeGrafter"/>
</dbReference>
<feature type="region of interest" description="Disordered" evidence="9">
    <location>
        <begin position="68"/>
        <end position="120"/>
    </location>
</feature>
<dbReference type="GO" id="GO:0005789">
    <property type="term" value="C:endoplasmic reticulum membrane"/>
    <property type="evidence" value="ECO:0007669"/>
    <property type="project" value="TreeGrafter"/>
</dbReference>
<accession>A0A1Y1XSQ3</accession>